<protein>
    <submittedName>
        <fullName evidence="1">Uncharacterized protein</fullName>
    </submittedName>
</protein>
<sequence>MSLQRCDFPRKLGNTSFQIRILRLRVGGRAFFQVNDTSVCQVARWAGAVLIATR</sequence>
<accession>A0A0E9VIC8</accession>
<reference evidence="1" key="1">
    <citation type="submission" date="2014-11" db="EMBL/GenBank/DDBJ databases">
        <authorList>
            <person name="Amaro Gonzalez C."/>
        </authorList>
    </citation>
    <scope>NUCLEOTIDE SEQUENCE</scope>
</reference>
<dbReference type="AlphaFoldDB" id="A0A0E9VIC8"/>
<evidence type="ECO:0000313" key="1">
    <source>
        <dbReference type="EMBL" id="JAH76983.1"/>
    </source>
</evidence>
<proteinExistence type="predicted"/>
<organism evidence="1">
    <name type="scientific">Anguilla anguilla</name>
    <name type="common">European freshwater eel</name>
    <name type="synonym">Muraena anguilla</name>
    <dbReference type="NCBI Taxonomy" id="7936"/>
    <lineage>
        <taxon>Eukaryota</taxon>
        <taxon>Metazoa</taxon>
        <taxon>Chordata</taxon>
        <taxon>Craniata</taxon>
        <taxon>Vertebrata</taxon>
        <taxon>Euteleostomi</taxon>
        <taxon>Actinopterygii</taxon>
        <taxon>Neopterygii</taxon>
        <taxon>Teleostei</taxon>
        <taxon>Anguilliformes</taxon>
        <taxon>Anguillidae</taxon>
        <taxon>Anguilla</taxon>
    </lineage>
</organism>
<reference evidence="1" key="2">
    <citation type="journal article" date="2015" name="Fish Shellfish Immunol.">
        <title>Early steps in the European eel (Anguilla anguilla)-Vibrio vulnificus interaction in the gills: Role of the RtxA13 toxin.</title>
        <authorList>
            <person name="Callol A."/>
            <person name="Pajuelo D."/>
            <person name="Ebbesson L."/>
            <person name="Teles M."/>
            <person name="MacKenzie S."/>
            <person name="Amaro C."/>
        </authorList>
    </citation>
    <scope>NUCLEOTIDE SEQUENCE</scope>
</reference>
<name>A0A0E9VIC8_ANGAN</name>
<dbReference type="EMBL" id="GBXM01031594">
    <property type="protein sequence ID" value="JAH76983.1"/>
    <property type="molecule type" value="Transcribed_RNA"/>
</dbReference>